<dbReference type="Pfam" id="PF01208">
    <property type="entry name" value="URO-D"/>
    <property type="match status" value="1"/>
</dbReference>
<dbReference type="GO" id="GO:0032259">
    <property type="term" value="P:methylation"/>
    <property type="evidence" value="ECO:0007669"/>
    <property type="project" value="UniProtKB-KW"/>
</dbReference>
<evidence type="ECO:0000259" key="1">
    <source>
        <dbReference type="Pfam" id="PF01208"/>
    </source>
</evidence>
<comment type="caution">
    <text evidence="2">The sequence shown here is derived from an EMBL/GenBank/DDBJ whole genome shotgun (WGS) entry which is preliminary data.</text>
</comment>
<dbReference type="RefSeq" id="WP_062284012.1">
    <property type="nucleotide sequence ID" value="NZ_LTBC01000005.1"/>
</dbReference>
<dbReference type="EMBL" id="LTBC01000005">
    <property type="protein sequence ID" value="KYH32151.1"/>
    <property type="molecule type" value="Genomic_DNA"/>
</dbReference>
<dbReference type="PANTHER" id="PTHR47099:SF1">
    <property type="entry name" value="METHYLCOBAMIDE:COM METHYLTRANSFERASE MTBA"/>
    <property type="match status" value="1"/>
</dbReference>
<keyword evidence="2" id="KW-0489">Methyltransferase</keyword>
<proteinExistence type="predicted"/>
<reference evidence="2 3" key="1">
    <citation type="submission" date="2016-02" db="EMBL/GenBank/DDBJ databases">
        <title>Genome sequence of Moorella mulderi DSM 14980.</title>
        <authorList>
            <person name="Poehlein A."/>
            <person name="Daniel R."/>
        </authorList>
    </citation>
    <scope>NUCLEOTIDE SEQUENCE [LARGE SCALE GENOMIC DNA]</scope>
    <source>
        <strain evidence="2 3">DSM 14980</strain>
    </source>
</reference>
<dbReference type="PATRIC" id="fig|1122241.3.peg.1823"/>
<dbReference type="OrthoDB" id="9771599at2"/>
<dbReference type="GO" id="GO:0004853">
    <property type="term" value="F:uroporphyrinogen decarboxylase activity"/>
    <property type="evidence" value="ECO:0007669"/>
    <property type="project" value="InterPro"/>
</dbReference>
<protein>
    <submittedName>
        <fullName evidence="2">Methylcobalamin:coenzyme M methyltransferase</fullName>
    </submittedName>
</protein>
<dbReference type="PANTHER" id="PTHR47099">
    <property type="entry name" value="METHYLCOBAMIDE:COM METHYLTRANSFERASE MTBA"/>
    <property type="match status" value="1"/>
</dbReference>
<dbReference type="InterPro" id="IPR000257">
    <property type="entry name" value="Uroporphyrinogen_deCOase"/>
</dbReference>
<feature type="domain" description="Uroporphyrinogen decarboxylase (URO-D)" evidence="1">
    <location>
        <begin position="99"/>
        <end position="345"/>
    </location>
</feature>
<dbReference type="Gene3D" id="3.20.20.210">
    <property type="match status" value="1"/>
</dbReference>
<name>A0A151AWZ6_9FIRM</name>
<dbReference type="GO" id="GO:0008168">
    <property type="term" value="F:methyltransferase activity"/>
    <property type="evidence" value="ECO:0007669"/>
    <property type="project" value="UniProtKB-KW"/>
</dbReference>
<dbReference type="AlphaFoldDB" id="A0A151AWZ6"/>
<keyword evidence="3" id="KW-1185">Reference proteome</keyword>
<dbReference type="InterPro" id="IPR052024">
    <property type="entry name" value="Methanogen_methyltrans"/>
</dbReference>
<sequence length="349" mass="39905">MTSKERALAAIKGNKTDRLPMWYGGAPETTHNIMEFLGAKSEKEALYDILGMDFKTIRPKYIGVPFKKYEDGTVENEWGIRRGGLHYGQALNHPLEEAQTIQDVEKYKFPDPDEWDVVITKEELEDARGYCLIGATWAPFFHDSTELMGMEQFFVNMYVNPGVVEAIIRKCFEFYYELNRRTYEANPGVIDFYFFGNDFGSMRALLMSPEMWRKFYKPYVAKLIEQAHENGAVAGLHSCGDIHEILPDLIDIGLDVINPIQVSCQHMDPLVLKREYGKHIAFFGGIDENEILLNGTEAQVRAETRRIIDILGSDGRYIVAASHDYLLPEVPARNIVAMYDEARKYSSGR</sequence>
<dbReference type="SUPFAM" id="SSF51726">
    <property type="entry name" value="UROD/MetE-like"/>
    <property type="match status" value="1"/>
</dbReference>
<keyword evidence="2" id="KW-0808">Transferase</keyword>
<accession>A0A151AWZ6</accession>
<gene>
    <name evidence="2" type="ORF">MOMUL_17260</name>
</gene>
<evidence type="ECO:0000313" key="2">
    <source>
        <dbReference type="EMBL" id="KYH32151.1"/>
    </source>
</evidence>
<dbReference type="Proteomes" id="UP000075670">
    <property type="component" value="Unassembled WGS sequence"/>
</dbReference>
<organism evidence="2 3">
    <name type="scientific">Moorella mulderi DSM 14980</name>
    <dbReference type="NCBI Taxonomy" id="1122241"/>
    <lineage>
        <taxon>Bacteria</taxon>
        <taxon>Bacillati</taxon>
        <taxon>Bacillota</taxon>
        <taxon>Clostridia</taxon>
        <taxon>Neomoorellales</taxon>
        <taxon>Neomoorellaceae</taxon>
        <taxon>Neomoorella</taxon>
    </lineage>
</organism>
<dbReference type="InterPro" id="IPR038071">
    <property type="entry name" value="UROD/MetE-like_sf"/>
</dbReference>
<evidence type="ECO:0000313" key="3">
    <source>
        <dbReference type="Proteomes" id="UP000075670"/>
    </source>
</evidence>
<dbReference type="GO" id="GO:0006779">
    <property type="term" value="P:porphyrin-containing compound biosynthetic process"/>
    <property type="evidence" value="ECO:0007669"/>
    <property type="project" value="InterPro"/>
</dbReference>